<dbReference type="GO" id="GO:0016020">
    <property type="term" value="C:membrane"/>
    <property type="evidence" value="ECO:0007669"/>
    <property type="project" value="UniProtKB-SubCell"/>
</dbReference>
<gene>
    <name evidence="7" type="ORF">BN11_180010</name>
</gene>
<feature type="transmembrane region" description="Helical" evidence="5">
    <location>
        <begin position="23"/>
        <end position="45"/>
    </location>
</feature>
<evidence type="ECO:0000313" key="7">
    <source>
        <dbReference type="EMBL" id="CCH72592.1"/>
    </source>
</evidence>
<organism evidence="7 8">
    <name type="scientific">Nostocoides australiense Ben110</name>
    <dbReference type="NCBI Taxonomy" id="1193182"/>
    <lineage>
        <taxon>Bacteria</taxon>
        <taxon>Bacillati</taxon>
        <taxon>Actinomycetota</taxon>
        <taxon>Actinomycetes</taxon>
        <taxon>Micrococcales</taxon>
        <taxon>Intrasporangiaceae</taxon>
        <taxon>Nostocoides</taxon>
    </lineage>
</organism>
<evidence type="ECO:0000256" key="1">
    <source>
        <dbReference type="ARBA" id="ARBA00004141"/>
    </source>
</evidence>
<keyword evidence="7" id="KW-0808">Transferase</keyword>
<name>W6JUJ2_9MICO</name>
<dbReference type="STRING" id="1193182.BN11_180010"/>
<dbReference type="Pfam" id="PF04138">
    <property type="entry name" value="GtrA_DPMS_TM"/>
    <property type="match status" value="1"/>
</dbReference>
<proteinExistence type="predicted"/>
<comment type="caution">
    <text evidence="7">The sequence shown here is derived from an EMBL/GenBank/DDBJ whole genome shotgun (WGS) entry which is preliminary data.</text>
</comment>
<comment type="subcellular location">
    <subcellularLocation>
        <location evidence="1">Membrane</location>
        <topology evidence="1">Multi-pass membrane protein</topology>
    </subcellularLocation>
</comment>
<dbReference type="GO" id="GO:0000271">
    <property type="term" value="P:polysaccharide biosynthetic process"/>
    <property type="evidence" value="ECO:0007669"/>
    <property type="project" value="InterPro"/>
</dbReference>
<feature type="transmembrane region" description="Helical" evidence="5">
    <location>
        <begin position="57"/>
        <end position="81"/>
    </location>
</feature>
<evidence type="ECO:0000256" key="3">
    <source>
        <dbReference type="ARBA" id="ARBA00022989"/>
    </source>
</evidence>
<dbReference type="GO" id="GO:0004582">
    <property type="term" value="F:dolichyl-phosphate beta-D-mannosyltransferase activity"/>
    <property type="evidence" value="ECO:0007669"/>
    <property type="project" value="UniProtKB-EC"/>
</dbReference>
<sequence length="113" mass="11858">MAALVDLTAFAVIIDAGFGGRSYLAAVATATVGARAISSAVNYAVNRHLVFVRPGSALRYFALVAAILAASSLCTTGMSALLAGHVVWAKVLVDGVLFVIGYQVQRRWVFGRE</sequence>
<keyword evidence="2 5" id="KW-0812">Transmembrane</keyword>
<keyword evidence="8" id="KW-1185">Reference proteome</keyword>
<keyword evidence="7" id="KW-0328">Glycosyltransferase</keyword>
<accession>W6JUJ2</accession>
<evidence type="ECO:0000256" key="4">
    <source>
        <dbReference type="ARBA" id="ARBA00023136"/>
    </source>
</evidence>
<evidence type="ECO:0000256" key="2">
    <source>
        <dbReference type="ARBA" id="ARBA00022692"/>
    </source>
</evidence>
<evidence type="ECO:0000313" key="8">
    <source>
        <dbReference type="Proteomes" id="UP000035763"/>
    </source>
</evidence>
<dbReference type="Proteomes" id="UP000035763">
    <property type="component" value="Unassembled WGS sequence"/>
</dbReference>
<keyword evidence="3 5" id="KW-1133">Transmembrane helix</keyword>
<dbReference type="EMBL" id="CAJA01000090">
    <property type="protein sequence ID" value="CCH72592.1"/>
    <property type="molecule type" value="Genomic_DNA"/>
</dbReference>
<feature type="transmembrane region" description="Helical" evidence="5">
    <location>
        <begin position="87"/>
        <end position="104"/>
    </location>
</feature>
<evidence type="ECO:0000259" key="6">
    <source>
        <dbReference type="Pfam" id="PF04138"/>
    </source>
</evidence>
<dbReference type="AlphaFoldDB" id="W6JUJ2"/>
<reference evidence="7 8" key="1">
    <citation type="journal article" date="2013" name="ISME J.">
        <title>A metabolic model for members of the genus Tetrasphaera involved in enhanced biological phosphorus removal.</title>
        <authorList>
            <person name="Kristiansen R."/>
            <person name="Nguyen H.T.T."/>
            <person name="Saunders A.M."/>
            <person name="Nielsen J.L."/>
            <person name="Wimmer R."/>
            <person name="Le V.Q."/>
            <person name="McIlroy S.J."/>
            <person name="Petrovski S."/>
            <person name="Seviour R.J."/>
            <person name="Calteau A."/>
            <person name="Nielsen K.L."/>
            <person name="Nielsen P.H."/>
        </authorList>
    </citation>
    <scope>NUCLEOTIDE SEQUENCE [LARGE SCALE GENOMIC DNA]</scope>
    <source>
        <strain evidence="7 8">Ben110</strain>
    </source>
</reference>
<protein>
    <submittedName>
        <fullName evidence="7">Dolichyl-phosphate beta-D-mannosyltransferase</fullName>
        <ecNumber evidence="7">2.4.1.83</ecNumber>
    </submittedName>
</protein>
<keyword evidence="4 5" id="KW-0472">Membrane</keyword>
<dbReference type="InterPro" id="IPR007267">
    <property type="entry name" value="GtrA_DPMS_TM"/>
</dbReference>
<feature type="domain" description="GtrA/DPMS transmembrane" evidence="6">
    <location>
        <begin position="2"/>
        <end position="110"/>
    </location>
</feature>
<evidence type="ECO:0000256" key="5">
    <source>
        <dbReference type="SAM" id="Phobius"/>
    </source>
</evidence>
<dbReference type="EC" id="2.4.1.83" evidence="7"/>